<dbReference type="InterPro" id="IPR013815">
    <property type="entry name" value="ATP_grasp_subdomain_1"/>
</dbReference>
<dbReference type="Pfam" id="PF01326">
    <property type="entry name" value="PPDK_N"/>
    <property type="match status" value="1"/>
</dbReference>
<dbReference type="RefSeq" id="WP_255888989.1">
    <property type="nucleotide sequence ID" value="NZ_JAFMZM010000001.1"/>
</dbReference>
<dbReference type="Gene3D" id="3.30.1490.20">
    <property type="entry name" value="ATP-grasp fold, A domain"/>
    <property type="match status" value="1"/>
</dbReference>
<evidence type="ECO:0000313" key="3">
    <source>
        <dbReference type="Proteomes" id="UP001596524"/>
    </source>
</evidence>
<protein>
    <submittedName>
        <fullName evidence="2">PEP/pyruvate-binding domain-containing protein</fullName>
    </submittedName>
</protein>
<comment type="caution">
    <text evidence="2">The sequence shown here is derived from an EMBL/GenBank/DDBJ whole genome shotgun (WGS) entry which is preliminary data.</text>
</comment>
<evidence type="ECO:0000313" key="2">
    <source>
        <dbReference type="EMBL" id="MFC7362590.1"/>
    </source>
</evidence>
<dbReference type="SUPFAM" id="SSF56059">
    <property type="entry name" value="Glutathione synthetase ATP-binding domain-like"/>
    <property type="match status" value="1"/>
</dbReference>
<dbReference type="Proteomes" id="UP001596524">
    <property type="component" value="Unassembled WGS sequence"/>
</dbReference>
<organism evidence="2 3">
    <name type="scientific">Nocardioides astragali</name>
    <dbReference type="NCBI Taxonomy" id="1776736"/>
    <lineage>
        <taxon>Bacteria</taxon>
        <taxon>Bacillati</taxon>
        <taxon>Actinomycetota</taxon>
        <taxon>Actinomycetes</taxon>
        <taxon>Propionibacteriales</taxon>
        <taxon>Nocardioidaceae</taxon>
        <taxon>Nocardioides</taxon>
    </lineage>
</organism>
<dbReference type="InterPro" id="IPR051549">
    <property type="entry name" value="PEP_Utilizing_Enz"/>
</dbReference>
<feature type="domain" description="Pyruvate phosphate dikinase AMP/ATP-binding" evidence="1">
    <location>
        <begin position="67"/>
        <end position="275"/>
    </location>
</feature>
<dbReference type="InterPro" id="IPR002192">
    <property type="entry name" value="PPDK_AMP/ATP-bd"/>
</dbReference>
<gene>
    <name evidence="2" type="ORF">ACFQO6_20140</name>
</gene>
<dbReference type="EMBL" id="JBHTCH010000025">
    <property type="protein sequence ID" value="MFC7362590.1"/>
    <property type="molecule type" value="Genomic_DNA"/>
</dbReference>
<proteinExistence type="predicted"/>
<dbReference type="PANTHER" id="PTHR43615:SF1">
    <property type="entry name" value="PPDK_N DOMAIN-CONTAINING PROTEIN"/>
    <property type="match status" value="1"/>
</dbReference>
<dbReference type="Gene3D" id="3.30.470.20">
    <property type="entry name" value="ATP-grasp fold, B domain"/>
    <property type="match status" value="1"/>
</dbReference>
<name>A0ABW2N9I4_9ACTN</name>
<keyword evidence="3" id="KW-1185">Reference proteome</keyword>
<sequence length="276" mass="28021">MSGGRSTVTPLAEAVDVDVFGGKAAQLGAAIRCGLPVPGGYALSPDVVEAVVDGHPPAIAALAGVSDELGLVAVRSSAPDEDSAGASFAGAYLSVLGVSGADALAGAVRDVHRSGQLAGARSYQATLGLEAGSRMAVVVQQLVDADVAGVLFTRNPVTGADERVIEASWGLGEAVVGGLVTPDMYRVARGGTTLERRLGDKDIAIRLGRGGGDLTEEISVDPARAGTYCLGEAELAALDGLATQCDDVYGAHDHDIEFAFRGGGMFLLQRRPITHA</sequence>
<reference evidence="3" key="1">
    <citation type="journal article" date="2019" name="Int. J. Syst. Evol. Microbiol.">
        <title>The Global Catalogue of Microorganisms (GCM) 10K type strain sequencing project: providing services to taxonomists for standard genome sequencing and annotation.</title>
        <authorList>
            <consortium name="The Broad Institute Genomics Platform"/>
            <consortium name="The Broad Institute Genome Sequencing Center for Infectious Disease"/>
            <person name="Wu L."/>
            <person name="Ma J."/>
        </authorList>
    </citation>
    <scope>NUCLEOTIDE SEQUENCE [LARGE SCALE GENOMIC DNA]</scope>
    <source>
        <strain evidence="3">FCH27</strain>
    </source>
</reference>
<accession>A0ABW2N9I4</accession>
<evidence type="ECO:0000259" key="1">
    <source>
        <dbReference type="Pfam" id="PF01326"/>
    </source>
</evidence>
<dbReference type="PANTHER" id="PTHR43615">
    <property type="entry name" value="PHOSPHOENOLPYRUVATE SYNTHASE-RELATED"/>
    <property type="match status" value="1"/>
</dbReference>